<evidence type="ECO:0000313" key="2">
    <source>
        <dbReference type="Proteomes" id="UP000195331"/>
    </source>
</evidence>
<protein>
    <submittedName>
        <fullName evidence="1">Uncharacterized protein</fullName>
    </submittedName>
</protein>
<dbReference type="EMBL" id="CP020809">
    <property type="protein sequence ID" value="ART69405.1"/>
    <property type="molecule type" value="Genomic_DNA"/>
</dbReference>
<evidence type="ECO:0000313" key="1">
    <source>
        <dbReference type="EMBL" id="ART69405.1"/>
    </source>
</evidence>
<accession>A0A1Y0C2T9</accession>
<dbReference type="Proteomes" id="UP000195331">
    <property type="component" value="Chromosome"/>
</dbReference>
<proteinExistence type="predicted"/>
<dbReference type="AlphaFoldDB" id="A0A1Y0C2T9"/>
<name>A0A1Y0C2T9_9MYCO</name>
<gene>
    <name evidence="1" type="ORF">BTO20_13145</name>
</gene>
<dbReference type="RefSeq" id="WP_087076501.1">
    <property type="nucleotide sequence ID" value="NZ_CP020809.1"/>
</dbReference>
<sequence length="328" mass="35940">MTSMQQHGEKTSDAEVIDQPLTTIETVDFDEVPRYGTERIVTLLDQALSAGAPEDLIKDGKELTLAASTAWKPSRPLRKADPIPGSREEAFERKQDELLLQHLNKKRKFRDFFKEYFLPLEELPGVHSFVVTVPIFILGSPKAKKSKVSMRCSTETTSDTGFELKVFGNGMGADKTCKVTVAEEYACEGGRGRRGDLEVPCLAVPYGFRLSTGPKLLGWGYVKDDTRHGRLIVADCDKDELDALVGQQDGDDIDLAGASEGTTIKRTVEQGNARDYSLGVAKGSDVSAKVKVSVKASQKIEITVELPGRFTYRPCAPAQGVGAIWRVI</sequence>
<organism evidence="1 2">
    <name type="scientific">Mycobacterium dioxanotrophicus</name>
    <dbReference type="NCBI Taxonomy" id="482462"/>
    <lineage>
        <taxon>Bacteria</taxon>
        <taxon>Bacillati</taxon>
        <taxon>Actinomycetota</taxon>
        <taxon>Actinomycetes</taxon>
        <taxon>Mycobacteriales</taxon>
        <taxon>Mycobacteriaceae</taxon>
        <taxon>Mycobacterium</taxon>
    </lineage>
</organism>
<dbReference type="KEGG" id="mdx:BTO20_13145"/>
<keyword evidence="2" id="KW-1185">Reference proteome</keyword>
<reference evidence="1 2" key="1">
    <citation type="submission" date="2017-04" db="EMBL/GenBank/DDBJ databases">
        <title>Whole Genome Sequence of 1,4-Dioxane Degrading Bacterium Mycobacterium dioxanotrophicus PH-06.</title>
        <authorList>
            <person name="He Y."/>
        </authorList>
    </citation>
    <scope>NUCLEOTIDE SEQUENCE [LARGE SCALE GENOMIC DNA]</scope>
    <source>
        <strain evidence="1 2">PH-06</strain>
    </source>
</reference>